<dbReference type="Proteomes" id="UP000377798">
    <property type="component" value="Unassembled WGS sequence"/>
</dbReference>
<dbReference type="PANTHER" id="PTHR31157">
    <property type="entry name" value="SCP DOMAIN-CONTAINING PROTEIN"/>
    <property type="match status" value="1"/>
</dbReference>
<evidence type="ECO:0000259" key="3">
    <source>
        <dbReference type="PROSITE" id="PS51272"/>
    </source>
</evidence>
<evidence type="ECO:0000313" key="4">
    <source>
        <dbReference type="EMBL" id="VFB15822.1"/>
    </source>
</evidence>
<comment type="caution">
    <text evidence="4">The sequence shown here is derived from an EMBL/GenBank/DDBJ whole genome shotgun (WGS) entry which is preliminary data.</text>
</comment>
<dbReference type="EMBL" id="CAACYI010000001">
    <property type="protein sequence ID" value="VFB15822.1"/>
    <property type="molecule type" value="Genomic_DNA"/>
</dbReference>
<organism evidence="4 5">
    <name type="scientific">Urinicoccus massiliensis</name>
    <dbReference type="NCBI Taxonomy" id="1723382"/>
    <lineage>
        <taxon>Bacteria</taxon>
        <taxon>Bacillati</taxon>
        <taxon>Bacillota</taxon>
        <taxon>Tissierellia</taxon>
        <taxon>Tissierellales</taxon>
        <taxon>Peptoniphilaceae</taxon>
        <taxon>Urinicoccus</taxon>
    </lineage>
</organism>
<sequence>MKKCYKVLASLALASVFFLPATSYAAGRDQKIADLKSEGLVTGYPDGSLGLDKPISRAEVSVLLTHMTGNRVKGPGKQIFKDVPSSHWASGYVQTANRLKNPQGVRTIVGYPDGSFRPENPVSNAEIIKMMTVSAKKNLTPADVKTASWPSSWIDWAKDLGIIGPGSDVDSLDPQAPASRGDVFVMIYNAGQSVKPRGENKPSPQENKPSTPARPAVSGGFEFAAFNSGKSFNHEKFKQEFLALINADRAKQGLVPLQWGDDLSQGAIVRVEELLKNGSIDVNGQDHVRLDGRSWTTAFDYIRPQLHTTIFGENLAEIIHMSNERIGKKSRLYMTDEAVLAKNFYQMWWNSPGHRANMMEPKYRYLNLQVRVGNYAQLGKPGKNTVYFVGTTHFRGDYQ</sequence>
<evidence type="ECO:0000313" key="5">
    <source>
        <dbReference type="Proteomes" id="UP000377798"/>
    </source>
</evidence>
<feature type="signal peptide" evidence="2">
    <location>
        <begin position="1"/>
        <end position="25"/>
    </location>
</feature>
<dbReference type="Pfam" id="PF00188">
    <property type="entry name" value="CAP"/>
    <property type="match status" value="1"/>
</dbReference>
<dbReference type="InterPro" id="IPR035940">
    <property type="entry name" value="CAP_sf"/>
</dbReference>
<name>A0A8H2QX90_9FIRM</name>
<feature type="region of interest" description="Disordered" evidence="1">
    <location>
        <begin position="193"/>
        <end position="216"/>
    </location>
</feature>
<feature type="chain" id="PRO_5034729862" evidence="2">
    <location>
        <begin position="26"/>
        <end position="399"/>
    </location>
</feature>
<feature type="domain" description="SLH" evidence="3">
    <location>
        <begin position="76"/>
        <end position="145"/>
    </location>
</feature>
<reference evidence="4 5" key="1">
    <citation type="submission" date="2019-02" db="EMBL/GenBank/DDBJ databases">
        <authorList>
            <consortium name="Pathogen Informatics"/>
        </authorList>
    </citation>
    <scope>NUCLEOTIDE SEQUENCE [LARGE SCALE GENOMIC DNA]</scope>
    <source>
        <strain evidence="4 5">3012STDY7089603</strain>
    </source>
</reference>
<accession>A0A8H2QX90</accession>
<dbReference type="AlphaFoldDB" id="A0A8H2QX90"/>
<keyword evidence="5" id="KW-1185">Reference proteome</keyword>
<gene>
    <name evidence="4" type="ORF">NCTC13150_00327</name>
</gene>
<keyword evidence="2" id="KW-0732">Signal</keyword>
<dbReference type="RefSeq" id="WP_131748247.1">
    <property type="nucleotide sequence ID" value="NZ_CAACYI010000001.1"/>
</dbReference>
<dbReference type="InterPro" id="IPR014044">
    <property type="entry name" value="CAP_dom"/>
</dbReference>
<dbReference type="PROSITE" id="PS51272">
    <property type="entry name" value="SLH"/>
    <property type="match status" value="2"/>
</dbReference>
<dbReference type="InterPro" id="IPR001119">
    <property type="entry name" value="SLH_dom"/>
</dbReference>
<dbReference type="Gene3D" id="3.40.33.10">
    <property type="entry name" value="CAP"/>
    <property type="match status" value="1"/>
</dbReference>
<dbReference type="PANTHER" id="PTHR31157:SF1">
    <property type="entry name" value="SCP DOMAIN-CONTAINING PROTEIN"/>
    <property type="match status" value="1"/>
</dbReference>
<proteinExistence type="predicted"/>
<feature type="domain" description="SLH" evidence="3">
    <location>
        <begin position="12"/>
        <end position="75"/>
    </location>
</feature>
<evidence type="ECO:0000256" key="2">
    <source>
        <dbReference type="SAM" id="SignalP"/>
    </source>
</evidence>
<dbReference type="SUPFAM" id="SSF55797">
    <property type="entry name" value="PR-1-like"/>
    <property type="match status" value="1"/>
</dbReference>
<dbReference type="CDD" id="cd05379">
    <property type="entry name" value="CAP_bacterial"/>
    <property type="match status" value="1"/>
</dbReference>
<evidence type="ECO:0000256" key="1">
    <source>
        <dbReference type="SAM" id="MobiDB-lite"/>
    </source>
</evidence>
<protein>
    <submittedName>
        <fullName evidence="4">Hexagonal wall protein</fullName>
    </submittedName>
</protein>
<dbReference type="Pfam" id="PF00395">
    <property type="entry name" value="SLH"/>
    <property type="match status" value="3"/>
</dbReference>